<accession>A0A422PSR1</accession>
<comment type="caution">
    <text evidence="2">The sequence shown here is derived from an EMBL/GenBank/DDBJ whole genome shotgun (WGS) entry which is preliminary data.</text>
</comment>
<dbReference type="RefSeq" id="XP_029229298.1">
    <property type="nucleotide sequence ID" value="XM_029370567.1"/>
</dbReference>
<name>A0A422PSR1_9TRYP</name>
<feature type="compositionally biased region" description="Basic and acidic residues" evidence="1">
    <location>
        <begin position="109"/>
        <end position="121"/>
    </location>
</feature>
<feature type="compositionally biased region" description="Low complexity" evidence="1">
    <location>
        <begin position="465"/>
        <end position="477"/>
    </location>
</feature>
<dbReference type="GeneID" id="40317260"/>
<feature type="compositionally biased region" description="Low complexity" evidence="1">
    <location>
        <begin position="420"/>
        <end position="443"/>
    </location>
</feature>
<feature type="compositionally biased region" description="Basic and acidic residues" evidence="1">
    <location>
        <begin position="294"/>
        <end position="303"/>
    </location>
</feature>
<feature type="compositionally biased region" description="Basic and acidic residues" evidence="1">
    <location>
        <begin position="268"/>
        <end position="283"/>
    </location>
</feature>
<dbReference type="Proteomes" id="UP000284403">
    <property type="component" value="Unassembled WGS sequence"/>
</dbReference>
<protein>
    <submittedName>
        <fullName evidence="2">Uncharacterized protein</fullName>
    </submittedName>
</protein>
<keyword evidence="3" id="KW-1185">Reference proteome</keyword>
<feature type="region of interest" description="Disordered" evidence="1">
    <location>
        <begin position="1"/>
        <end position="121"/>
    </location>
</feature>
<sequence>MLSGSSQRGSISGSREARSVRSRGASGESPRSLGSGNDSAGRAKPKGSAASSGSNGGRRGDAAPQARRSSSNASNGVAKNSPRGSRNGDVQQSVNRERRRQSSGGVRRSHGEAKRISKEEMDSLLFRKPQLGDMRPDMYRLDLSQKDDLRFLYETQHRVDPELFPLKKNSNRSRWKHMQQSHIFDTAPLPIQRAPAKAARKNDDGLGALARFILCAEAREPSPVRGRRHRSESACRDKLRLFGNHSDEGNSRTTSPVLRTGVRRVRSKPTDKLGDDLRVRNSSDEVGLTPRGLRSKEAVRKFESTQPQLTLPPRKAPRSRANVTRSLSASDHDIFGVRKRREHMMRQTRSFSSACSSEPYGSEYHAETTSHRASSLGSASLRGEKRSTRSKDQRITTPFGEAESRDGGTPTRRQERRRGGSYSSRPSSVASSSALRSWSHMSSQRGTQSEMLSQRKDATRRRRATTSASQVSSAASVFTENEDNSVSLPPSPAPRTGRARVPGCSITNSNVIFGGGQSLDSPRRPLRRLQHESPQMRGILSWDQRRPQKRTS</sequence>
<feature type="region of interest" description="Disordered" evidence="1">
    <location>
        <begin position="345"/>
        <end position="552"/>
    </location>
</feature>
<feature type="compositionally biased region" description="Basic and acidic residues" evidence="1">
    <location>
        <begin position="382"/>
        <end position="394"/>
    </location>
</feature>
<dbReference type="OrthoDB" id="246014at2759"/>
<feature type="compositionally biased region" description="Polar residues" evidence="1">
    <location>
        <begin position="347"/>
        <end position="356"/>
    </location>
</feature>
<proteinExistence type="predicted"/>
<organism evidence="2 3">
    <name type="scientific">Trypanosoma conorhini</name>
    <dbReference type="NCBI Taxonomy" id="83891"/>
    <lineage>
        <taxon>Eukaryota</taxon>
        <taxon>Discoba</taxon>
        <taxon>Euglenozoa</taxon>
        <taxon>Kinetoplastea</taxon>
        <taxon>Metakinetoplastina</taxon>
        <taxon>Trypanosomatida</taxon>
        <taxon>Trypanosomatidae</taxon>
        <taxon>Trypanosoma</taxon>
    </lineage>
</organism>
<gene>
    <name evidence="2" type="ORF">Tco025E_03649</name>
</gene>
<feature type="compositionally biased region" description="Polar residues" evidence="1">
    <location>
        <begin position="67"/>
        <end position="94"/>
    </location>
</feature>
<feature type="region of interest" description="Disordered" evidence="1">
    <location>
        <begin position="268"/>
        <end position="327"/>
    </location>
</feature>
<evidence type="ECO:0000313" key="3">
    <source>
        <dbReference type="Proteomes" id="UP000284403"/>
    </source>
</evidence>
<dbReference type="EMBL" id="MKKU01000172">
    <property type="protein sequence ID" value="RNF20741.1"/>
    <property type="molecule type" value="Genomic_DNA"/>
</dbReference>
<evidence type="ECO:0000313" key="2">
    <source>
        <dbReference type="EMBL" id="RNF20741.1"/>
    </source>
</evidence>
<dbReference type="AlphaFoldDB" id="A0A422PSR1"/>
<feature type="compositionally biased region" description="Low complexity" evidence="1">
    <location>
        <begin position="39"/>
        <end position="53"/>
    </location>
</feature>
<feature type="compositionally biased region" description="Low complexity" evidence="1">
    <location>
        <begin position="1"/>
        <end position="14"/>
    </location>
</feature>
<evidence type="ECO:0000256" key="1">
    <source>
        <dbReference type="SAM" id="MobiDB-lite"/>
    </source>
</evidence>
<reference evidence="2 3" key="1">
    <citation type="journal article" date="2018" name="BMC Genomics">
        <title>Genomic comparison of Trypanosoma conorhini and Trypanosoma rangeli to Trypanosoma cruzi strains of high and low virulence.</title>
        <authorList>
            <person name="Bradwell K.R."/>
            <person name="Koparde V.N."/>
            <person name="Matveyev A.V."/>
            <person name="Serrano M.G."/>
            <person name="Alves J.M."/>
            <person name="Parikh H."/>
            <person name="Huang B."/>
            <person name="Lee V."/>
            <person name="Espinosa-Alvarez O."/>
            <person name="Ortiz P.A."/>
            <person name="Costa-Martins A.G."/>
            <person name="Teixeira M.M."/>
            <person name="Buck G.A."/>
        </authorList>
    </citation>
    <scope>NUCLEOTIDE SEQUENCE [LARGE SCALE GENOMIC DNA]</scope>
    <source>
        <strain evidence="2 3">025E</strain>
    </source>
</reference>